<dbReference type="NCBIfam" id="TIGR04183">
    <property type="entry name" value="Por_Secre_tail"/>
    <property type="match status" value="1"/>
</dbReference>
<dbReference type="EMBL" id="BRVO01000003">
    <property type="protein sequence ID" value="GLB50343.1"/>
    <property type="molecule type" value="Genomic_DNA"/>
</dbReference>
<name>A0ABQ5MLV0_9FLAO</name>
<evidence type="ECO:0000313" key="4">
    <source>
        <dbReference type="Proteomes" id="UP001143543"/>
    </source>
</evidence>
<accession>A0ABQ5MLV0</accession>
<sequence>MAFSLALTCSWGQTLTAGDFAIVGFNANDEYVTIAALSDIPSGETVFFTDEEWNGATFNTGEGFLEWITPTISAGDVFTLTTSGMSGITGADQGTLSALTGSFVLGNAGDGVFIYQTDDNTYNSTNVNFLSFAGEDATSAGTLTGTNLTLGYTAIYMGAVNGEYVETRNDQDKDGFLYLINDNSNWITYGNASSLVFDDTDFTFTPGSVCNITFATPTYTCTSETLGANNDQVIVSIPFTDANPTIESVTTSTVGTIGGDNPTTVTNGIITISGLTEGDYWDIVINGGSCDGITLSDTISDVICDPCPNEGDLIITEIMQNPSAVDDAYGEYFEVYNTTDHDIDMIGLTIGSNYAPEEFTITTSLVVAPGAFVVFGKNSDTAANGGVTLDYTYPTTFNLGNSSDRITISCNDDLIDRVAYDDGATFPDPIGASMELNSEHYNSTDNDLGSNWYTATVEYGNGDYGTPGYRVNEWTGAVDTDWFNTANWSNNTVPNSSDAVYIPTAASLTNQPTAATGSITINSLLIGNGSELTIGSGVPIVVTDAAEGIITVERDLTNTWHYISTPVVEASLEDYISSAPLASGTGSNLGLASYTTSSDSYVYATNATNGTWFSGTGYSTLLSSNATVSLTGEFPTNNIAVTLAAGGVRDFNLIGNPYPSYVTVADLLDQNSGVLNENTLWFWENNQFVTINVLNGTNIAPMQGFIVSGSGNFSFTTDMQTVETSTFYKTTNSYTHANVQPETLSMFKLQVANSVNAISATDIYLVSDATTSFDNGYDSSMFSGTASNFGVYTTSVANDVNNKLAIQALPTTGFNQMLIPVGVIANNGGTVTFSLSQIENLPAGVHVYLQDNLNGTTTQLDTFGADYQVTLPTGYNGTGDFFISLTNEALATDSITTNNTQIIASGATVTVVNLEEDATLHLFNMLGQQVTSKKILAANSQDVSFDVTPGTYILSLEASTFKENKKIILKK</sequence>
<keyword evidence="4" id="KW-1185">Reference proteome</keyword>
<evidence type="ECO:0000259" key="2">
    <source>
        <dbReference type="Pfam" id="PF00932"/>
    </source>
</evidence>
<dbReference type="InterPro" id="IPR026444">
    <property type="entry name" value="Secre_tail"/>
</dbReference>
<dbReference type="SUPFAM" id="SSF74853">
    <property type="entry name" value="Lamin A/C globular tail domain"/>
    <property type="match status" value="1"/>
</dbReference>
<dbReference type="Proteomes" id="UP001143543">
    <property type="component" value="Unassembled WGS sequence"/>
</dbReference>
<dbReference type="RefSeq" id="WP_281765969.1">
    <property type="nucleotide sequence ID" value="NZ_BRVO01000003.1"/>
</dbReference>
<dbReference type="Pfam" id="PF00932">
    <property type="entry name" value="LTD"/>
    <property type="match status" value="1"/>
</dbReference>
<dbReference type="InterPro" id="IPR001322">
    <property type="entry name" value="Lamin_tail_dom"/>
</dbReference>
<organism evidence="3 4">
    <name type="scientific">Neptunitalea lumnitzerae</name>
    <dbReference type="NCBI Taxonomy" id="2965509"/>
    <lineage>
        <taxon>Bacteria</taxon>
        <taxon>Pseudomonadati</taxon>
        <taxon>Bacteroidota</taxon>
        <taxon>Flavobacteriia</taxon>
        <taxon>Flavobacteriales</taxon>
        <taxon>Flavobacteriaceae</taxon>
        <taxon>Neptunitalea</taxon>
    </lineage>
</organism>
<dbReference type="InterPro" id="IPR036415">
    <property type="entry name" value="Lamin_tail_dom_sf"/>
</dbReference>
<keyword evidence="1" id="KW-0732">Signal</keyword>
<gene>
    <name evidence="3" type="ORF">Y10_27110</name>
</gene>
<evidence type="ECO:0000256" key="1">
    <source>
        <dbReference type="ARBA" id="ARBA00022729"/>
    </source>
</evidence>
<comment type="caution">
    <text evidence="3">The sequence shown here is derived from an EMBL/GenBank/DDBJ whole genome shotgun (WGS) entry which is preliminary data.</text>
</comment>
<feature type="domain" description="LTD" evidence="2">
    <location>
        <begin position="309"/>
        <end position="420"/>
    </location>
</feature>
<protein>
    <recommendedName>
        <fullName evidence="2">LTD domain-containing protein</fullName>
    </recommendedName>
</protein>
<reference evidence="3" key="1">
    <citation type="submission" date="2022-07" db="EMBL/GenBank/DDBJ databases">
        <title>Taxonomy of Novel Oxalotrophic and Methylotrophic Bacteria.</title>
        <authorList>
            <person name="Sahin N."/>
            <person name="Tani A."/>
        </authorList>
    </citation>
    <scope>NUCLEOTIDE SEQUENCE</scope>
    <source>
        <strain evidence="3">Y10</strain>
    </source>
</reference>
<proteinExistence type="predicted"/>
<evidence type="ECO:0000313" key="3">
    <source>
        <dbReference type="EMBL" id="GLB50343.1"/>
    </source>
</evidence>